<gene>
    <name evidence="1" type="ORF">FYJ24_03170</name>
</gene>
<keyword evidence="2" id="KW-1185">Reference proteome</keyword>
<evidence type="ECO:0000313" key="2">
    <source>
        <dbReference type="Proteomes" id="UP000470875"/>
    </source>
</evidence>
<evidence type="ECO:0008006" key="3">
    <source>
        <dbReference type="Google" id="ProtNLM"/>
    </source>
</evidence>
<protein>
    <recommendedName>
        <fullName evidence="3">DUF559 domain-containing protein</fullName>
    </recommendedName>
</protein>
<sequence>MAKALAVIEACDPGCEGPGEAYLRWLLASILPPEEVITQYEVWVEGRQYFLDAAIPGIRCGFEFDGYTKVDITSEGRRDFVDRQNSLLRAGWKLMRISSREFVRPVSALGKVAAHVQSCGRPVNGPKRTLWKKLPSGFFVPGRRF</sequence>
<evidence type="ECO:0000313" key="1">
    <source>
        <dbReference type="EMBL" id="MSS83774.1"/>
    </source>
</evidence>
<organism evidence="1 2">
    <name type="scientific">Scrofimicrobium canadense</name>
    <dbReference type="NCBI Taxonomy" id="2652290"/>
    <lineage>
        <taxon>Bacteria</taxon>
        <taxon>Bacillati</taxon>
        <taxon>Actinomycetota</taxon>
        <taxon>Actinomycetes</taxon>
        <taxon>Actinomycetales</taxon>
        <taxon>Actinomycetaceae</taxon>
        <taxon>Scrofimicrobium</taxon>
    </lineage>
</organism>
<reference evidence="1 2" key="1">
    <citation type="submission" date="2019-08" db="EMBL/GenBank/DDBJ databases">
        <title>In-depth cultivation of the pig gut microbiome towards novel bacterial diversity and tailored functional studies.</title>
        <authorList>
            <person name="Wylensek D."/>
            <person name="Hitch T.C.A."/>
            <person name="Clavel T."/>
        </authorList>
    </citation>
    <scope>NUCLEOTIDE SEQUENCE [LARGE SCALE GENOMIC DNA]</scope>
    <source>
        <strain evidence="1 2">WB03_NA08</strain>
    </source>
</reference>
<name>A0A6N7VPV0_9ACTO</name>
<proteinExistence type="predicted"/>
<dbReference type="EMBL" id="VULO01000003">
    <property type="protein sequence ID" value="MSS83774.1"/>
    <property type="molecule type" value="Genomic_DNA"/>
</dbReference>
<dbReference type="RefSeq" id="WP_154543533.1">
    <property type="nucleotide sequence ID" value="NZ_VULO01000003.1"/>
</dbReference>
<comment type="caution">
    <text evidence="1">The sequence shown here is derived from an EMBL/GenBank/DDBJ whole genome shotgun (WGS) entry which is preliminary data.</text>
</comment>
<dbReference type="Proteomes" id="UP000470875">
    <property type="component" value="Unassembled WGS sequence"/>
</dbReference>
<dbReference type="AlphaFoldDB" id="A0A6N7VPV0"/>
<accession>A0A6N7VPV0</accession>